<keyword evidence="3" id="KW-1185">Reference proteome</keyword>
<protein>
    <recommendedName>
        <fullName evidence="4">Asl1-like glycosyl hydrolase catalytic domain-containing protein</fullName>
    </recommendedName>
</protein>
<evidence type="ECO:0000256" key="1">
    <source>
        <dbReference type="SAM" id="Phobius"/>
    </source>
</evidence>
<sequence>MAVADGETSTEQPQKWCGYSRCVIASIMAALVLVAAVVAIIIAANSHSASPGPSPLPFGPLRGIAYAALPCTADNACKQQMPSQDVMQLGYKTQWGATGRNDLGVIKNLGANTVRLYNSLGFGPATDHSGFLDEALKQGLNVMPGIDSDLALHNCTNFDCYETVKAVVKTGFSLGFAKGKDWHPAIHTVLIMNEADFFGRDAKCPGGAPWCRVKAVLSGLDGLLAAEKEAGIRPGRVNLATTWSFNISDSIDGKCKQCPGYFGFQDMLAAVADPSIAKYVPHTPAKDLAAAFDKRWINGLNVQTPWEIVHDVVSKNYGPFGNRSWFIGEFGALNQPHTAIQSDMKAMAELAHNSSDPFLGVTVFQFQTAYQIGGSEMAFGLFGLGKEKVADTGNMCKQNGECGKWPVYCLNANLTHLPASQAERAAAVAKAWGGKVTGTCRNSTVIAETVTEIVL</sequence>
<evidence type="ECO:0000313" key="3">
    <source>
        <dbReference type="Proteomes" id="UP000604046"/>
    </source>
</evidence>
<keyword evidence="1" id="KW-0812">Transmembrane</keyword>
<dbReference type="Proteomes" id="UP000604046">
    <property type="component" value="Unassembled WGS sequence"/>
</dbReference>
<reference evidence="2" key="1">
    <citation type="submission" date="2021-02" db="EMBL/GenBank/DDBJ databases">
        <authorList>
            <person name="Dougan E. K."/>
            <person name="Rhodes N."/>
            <person name="Thang M."/>
            <person name="Chan C."/>
        </authorList>
    </citation>
    <scope>NUCLEOTIDE SEQUENCE</scope>
</reference>
<feature type="transmembrane region" description="Helical" evidence="1">
    <location>
        <begin position="22"/>
        <end position="44"/>
    </location>
</feature>
<keyword evidence="1" id="KW-1133">Transmembrane helix</keyword>
<name>A0A812PDE7_9DINO</name>
<dbReference type="EMBL" id="CAJNDS010002170">
    <property type="protein sequence ID" value="CAE7358965.1"/>
    <property type="molecule type" value="Genomic_DNA"/>
</dbReference>
<keyword evidence="1" id="KW-0472">Membrane</keyword>
<accession>A0A812PDE7</accession>
<evidence type="ECO:0008006" key="4">
    <source>
        <dbReference type="Google" id="ProtNLM"/>
    </source>
</evidence>
<dbReference type="Gene3D" id="3.20.20.80">
    <property type="entry name" value="Glycosidases"/>
    <property type="match status" value="1"/>
</dbReference>
<proteinExistence type="predicted"/>
<comment type="caution">
    <text evidence="2">The sequence shown here is derived from an EMBL/GenBank/DDBJ whole genome shotgun (WGS) entry which is preliminary data.</text>
</comment>
<gene>
    <name evidence="2" type="ORF">SNAT2548_LOCUS19213</name>
</gene>
<organism evidence="2 3">
    <name type="scientific">Symbiodinium natans</name>
    <dbReference type="NCBI Taxonomy" id="878477"/>
    <lineage>
        <taxon>Eukaryota</taxon>
        <taxon>Sar</taxon>
        <taxon>Alveolata</taxon>
        <taxon>Dinophyceae</taxon>
        <taxon>Suessiales</taxon>
        <taxon>Symbiodiniaceae</taxon>
        <taxon>Symbiodinium</taxon>
    </lineage>
</organism>
<dbReference type="OrthoDB" id="445674at2759"/>
<evidence type="ECO:0000313" key="2">
    <source>
        <dbReference type="EMBL" id="CAE7358965.1"/>
    </source>
</evidence>
<dbReference type="InterPro" id="IPR017853">
    <property type="entry name" value="GH"/>
</dbReference>
<dbReference type="SUPFAM" id="SSF51445">
    <property type="entry name" value="(Trans)glycosidases"/>
    <property type="match status" value="1"/>
</dbReference>
<dbReference type="AlphaFoldDB" id="A0A812PDE7"/>